<comment type="similarity">
    <text evidence="1">Belongs to the band 7/mec-2 family.</text>
</comment>
<dbReference type="Pfam" id="PF01145">
    <property type="entry name" value="Band_7"/>
    <property type="match status" value="1"/>
</dbReference>
<name>A0A1I8FUL4_9PLAT</name>
<keyword evidence="2" id="KW-0812">Transmembrane</keyword>
<feature type="transmembrane region" description="Helical" evidence="2">
    <location>
        <begin position="34"/>
        <end position="56"/>
    </location>
</feature>
<proteinExistence type="inferred from homology"/>
<dbReference type="WBParaSite" id="maker-uti_cns_0000105-snap-gene-0.28-mRNA-1">
    <property type="protein sequence ID" value="maker-uti_cns_0000105-snap-gene-0.28-mRNA-1"/>
    <property type="gene ID" value="maker-uti_cns_0000105-snap-gene-0.28"/>
</dbReference>
<sequence length="295" mass="32355">QLPSDWIENGSESIGYRDGVSDDSNSLGVRLCQLALVAGSTVLIVLTFPLSVWLCVRVVQQYERAVIYRFGRVRGARGELIGPGLYFVHALIDSVHVMDLRTVTFNIPPQEILTRDSVTISVDAVVYYRIFDPVKSSVVVCDVHRATRLMAQTTLRNTLGTKSLHEILSEKSAIALAMQDSLDAATDPWGVERVEVRDARLPVLMQRAMAVEAEAQREANASVIAAEGELTAALTLREAAAVIGRTPMGARLRYLQTLGAIAVEKQSTVLFLMPLQLMLDKKACQAVEAMQMEAD</sequence>
<dbReference type="PRINTS" id="PR00721">
    <property type="entry name" value="STOMATIN"/>
</dbReference>
<keyword evidence="2" id="KW-1133">Transmembrane helix</keyword>
<organism evidence="4 5">
    <name type="scientific">Macrostomum lignano</name>
    <dbReference type="NCBI Taxonomy" id="282301"/>
    <lineage>
        <taxon>Eukaryota</taxon>
        <taxon>Metazoa</taxon>
        <taxon>Spiralia</taxon>
        <taxon>Lophotrochozoa</taxon>
        <taxon>Platyhelminthes</taxon>
        <taxon>Rhabditophora</taxon>
        <taxon>Macrostomorpha</taxon>
        <taxon>Macrostomida</taxon>
        <taxon>Macrostomidae</taxon>
        <taxon>Macrostomum</taxon>
    </lineage>
</organism>
<dbReference type="InterPro" id="IPR036013">
    <property type="entry name" value="Band_7/SPFH_dom_sf"/>
</dbReference>
<dbReference type="AlphaFoldDB" id="A0A1I8FUL4"/>
<dbReference type="FunFam" id="3.30.479.30:FF:000004">
    <property type="entry name" value="Putative membrane protease family, stomatin"/>
    <property type="match status" value="1"/>
</dbReference>
<dbReference type="InterPro" id="IPR043202">
    <property type="entry name" value="Band-7_stomatin-like"/>
</dbReference>
<dbReference type="Gene3D" id="3.30.479.30">
    <property type="entry name" value="Band 7 domain"/>
    <property type="match status" value="1"/>
</dbReference>
<evidence type="ECO:0000259" key="3">
    <source>
        <dbReference type="SMART" id="SM00244"/>
    </source>
</evidence>
<dbReference type="WBParaSite" id="maker-uti_cns_0013105-snap-gene-0.17-mRNA-1">
    <property type="protein sequence ID" value="maker-uti_cns_0013105-snap-gene-0.17-mRNA-1"/>
    <property type="gene ID" value="maker-uti_cns_0013105-snap-gene-0.17"/>
</dbReference>
<dbReference type="Proteomes" id="UP000095280">
    <property type="component" value="Unplaced"/>
</dbReference>
<dbReference type="SMART" id="SM00244">
    <property type="entry name" value="PHB"/>
    <property type="match status" value="1"/>
</dbReference>
<evidence type="ECO:0000313" key="4">
    <source>
        <dbReference type="Proteomes" id="UP000095280"/>
    </source>
</evidence>
<keyword evidence="4" id="KW-1185">Reference proteome</keyword>
<accession>A0A1I8FUL4</accession>
<dbReference type="PANTHER" id="PTHR10264">
    <property type="entry name" value="BAND 7 PROTEIN-RELATED"/>
    <property type="match status" value="1"/>
</dbReference>
<reference evidence="5 6" key="1">
    <citation type="submission" date="2016-11" db="UniProtKB">
        <authorList>
            <consortium name="WormBaseParasite"/>
        </authorList>
    </citation>
    <scope>IDENTIFICATION</scope>
</reference>
<dbReference type="PANTHER" id="PTHR10264:SF19">
    <property type="entry name" value="AT06885P-RELATED"/>
    <property type="match status" value="1"/>
</dbReference>
<evidence type="ECO:0000313" key="6">
    <source>
        <dbReference type="WBParaSite" id="maker-uti_cns_0000107-snap-gene-0.4-mRNA-1"/>
    </source>
</evidence>
<evidence type="ECO:0000256" key="1">
    <source>
        <dbReference type="ARBA" id="ARBA00008164"/>
    </source>
</evidence>
<evidence type="ECO:0000313" key="5">
    <source>
        <dbReference type="WBParaSite" id="maker-uti_cns_0000105-snap-gene-0.28-mRNA-1"/>
    </source>
</evidence>
<dbReference type="InterPro" id="IPR001107">
    <property type="entry name" value="Band_7"/>
</dbReference>
<keyword evidence="2" id="KW-0472">Membrane</keyword>
<dbReference type="Gene3D" id="6.10.250.2090">
    <property type="match status" value="1"/>
</dbReference>
<dbReference type="InterPro" id="IPR001972">
    <property type="entry name" value="Stomatin_HflK_fam"/>
</dbReference>
<dbReference type="SUPFAM" id="SSF117892">
    <property type="entry name" value="Band 7/SPFH domain"/>
    <property type="match status" value="1"/>
</dbReference>
<dbReference type="WBParaSite" id="maker-uti_cns_0000107-snap-gene-0.4-mRNA-1">
    <property type="protein sequence ID" value="maker-uti_cns_0000107-snap-gene-0.4-mRNA-1"/>
    <property type="gene ID" value="maker-uti_cns_0000107-snap-gene-0.4"/>
</dbReference>
<dbReference type="GO" id="GO:0009898">
    <property type="term" value="C:cytoplasmic side of plasma membrane"/>
    <property type="evidence" value="ECO:0007669"/>
    <property type="project" value="UniProtKB-ARBA"/>
</dbReference>
<evidence type="ECO:0000256" key="2">
    <source>
        <dbReference type="SAM" id="Phobius"/>
    </source>
</evidence>
<protein>
    <submittedName>
        <fullName evidence="5 6">PHB domain-containing protein</fullName>
    </submittedName>
</protein>
<feature type="domain" description="Band 7" evidence="3">
    <location>
        <begin position="54"/>
        <end position="213"/>
    </location>
</feature>